<evidence type="ECO:0000313" key="2">
    <source>
        <dbReference type="Proteomes" id="UP000838756"/>
    </source>
</evidence>
<dbReference type="AlphaFoldDB" id="A0A8S4REG9"/>
<reference evidence="1" key="1">
    <citation type="submission" date="2022-03" db="EMBL/GenBank/DDBJ databases">
        <authorList>
            <person name="Lindestad O."/>
        </authorList>
    </citation>
    <scope>NUCLEOTIDE SEQUENCE</scope>
</reference>
<keyword evidence="2" id="KW-1185">Reference proteome</keyword>
<proteinExistence type="predicted"/>
<comment type="caution">
    <text evidence="1">The sequence shown here is derived from an EMBL/GenBank/DDBJ whole genome shotgun (WGS) entry which is preliminary data.</text>
</comment>
<evidence type="ECO:0000313" key="1">
    <source>
        <dbReference type="EMBL" id="CAH2235303.1"/>
    </source>
</evidence>
<accession>A0A8S4REG9</accession>
<sequence>MIINTLPAHYRERVSNEKGLGLSPPRWPSADWWTAHAFESIMENSMQVSSSKKAKVYMKVNSEATAPPEMPTRIYSYLHPICVGSF</sequence>
<protein>
    <submittedName>
        <fullName evidence="1">Jg5873 protein</fullName>
    </submittedName>
</protein>
<dbReference type="Proteomes" id="UP000838756">
    <property type="component" value="Unassembled WGS sequence"/>
</dbReference>
<dbReference type="EMBL" id="CAKXAJ010025123">
    <property type="protein sequence ID" value="CAH2235303.1"/>
    <property type="molecule type" value="Genomic_DNA"/>
</dbReference>
<gene>
    <name evidence="1" type="primary">jg5873</name>
    <name evidence="1" type="ORF">PAEG_LOCUS12967</name>
</gene>
<name>A0A8S4REG9_9NEOP</name>
<organism evidence="1 2">
    <name type="scientific">Pararge aegeria aegeria</name>
    <dbReference type="NCBI Taxonomy" id="348720"/>
    <lineage>
        <taxon>Eukaryota</taxon>
        <taxon>Metazoa</taxon>
        <taxon>Ecdysozoa</taxon>
        <taxon>Arthropoda</taxon>
        <taxon>Hexapoda</taxon>
        <taxon>Insecta</taxon>
        <taxon>Pterygota</taxon>
        <taxon>Neoptera</taxon>
        <taxon>Endopterygota</taxon>
        <taxon>Lepidoptera</taxon>
        <taxon>Glossata</taxon>
        <taxon>Ditrysia</taxon>
        <taxon>Papilionoidea</taxon>
        <taxon>Nymphalidae</taxon>
        <taxon>Satyrinae</taxon>
        <taxon>Satyrini</taxon>
        <taxon>Parargina</taxon>
        <taxon>Pararge</taxon>
    </lineage>
</organism>